<protein>
    <submittedName>
        <fullName evidence="1">DUF4248 domain-containing protein</fullName>
    </submittedName>
</protein>
<keyword evidence="2" id="KW-1185">Reference proteome</keyword>
<dbReference type="InterPro" id="IPR025342">
    <property type="entry name" value="DUF4248"/>
</dbReference>
<dbReference type="RefSeq" id="WP_243324033.1">
    <property type="nucleotide sequence ID" value="NZ_JAKZMM010000012.1"/>
</dbReference>
<evidence type="ECO:0000313" key="1">
    <source>
        <dbReference type="EMBL" id="MCJ2380228.1"/>
    </source>
</evidence>
<dbReference type="Pfam" id="PF14053">
    <property type="entry name" value="DUF4248"/>
    <property type="match status" value="1"/>
</dbReference>
<sequence>MKTQTLYTKELAALYFTNSTPRAAITQFRRWIDRNESLKNELTETGYKEGQRVFTPRQVELVFRHLGEP</sequence>
<organism evidence="1 2">
    <name type="scientific">Parabacteroides faecalis</name>
    <dbReference type="NCBI Taxonomy" id="2924040"/>
    <lineage>
        <taxon>Bacteria</taxon>
        <taxon>Pseudomonadati</taxon>
        <taxon>Bacteroidota</taxon>
        <taxon>Bacteroidia</taxon>
        <taxon>Bacteroidales</taxon>
        <taxon>Tannerellaceae</taxon>
        <taxon>Parabacteroides</taxon>
    </lineage>
</organism>
<dbReference type="EMBL" id="JAKZMM010000012">
    <property type="protein sequence ID" value="MCJ2380228.1"/>
    <property type="molecule type" value="Genomic_DNA"/>
</dbReference>
<name>A0ABT0BZN2_9BACT</name>
<reference evidence="1 2" key="1">
    <citation type="submission" date="2022-03" db="EMBL/GenBank/DDBJ databases">
        <title>Parabacteroides sp. nov. isolated from swine feces.</title>
        <authorList>
            <person name="Bak J.E."/>
        </authorList>
    </citation>
    <scope>NUCLEOTIDE SEQUENCE [LARGE SCALE GENOMIC DNA]</scope>
    <source>
        <strain evidence="1 2">AGMB00274</strain>
    </source>
</reference>
<comment type="caution">
    <text evidence="1">The sequence shown here is derived from an EMBL/GenBank/DDBJ whole genome shotgun (WGS) entry which is preliminary data.</text>
</comment>
<gene>
    <name evidence="1" type="ORF">MUN53_06315</name>
</gene>
<evidence type="ECO:0000313" key="2">
    <source>
        <dbReference type="Proteomes" id="UP001165444"/>
    </source>
</evidence>
<dbReference type="Proteomes" id="UP001165444">
    <property type="component" value="Unassembled WGS sequence"/>
</dbReference>
<proteinExistence type="predicted"/>
<accession>A0ABT0BZN2</accession>